<name>A0ACC2T3P7_9FUNG</name>
<protein>
    <submittedName>
        <fullName evidence="1">Intracellular distribution of mitochondria</fullName>
    </submittedName>
</protein>
<reference evidence="1" key="1">
    <citation type="submission" date="2022-04" db="EMBL/GenBank/DDBJ databases">
        <title>Genome of the entomopathogenic fungus Entomophthora muscae.</title>
        <authorList>
            <person name="Elya C."/>
            <person name="Lovett B.R."/>
            <person name="Lee E."/>
            <person name="Macias A.M."/>
            <person name="Hajek A.E."/>
            <person name="De Bivort B.L."/>
            <person name="Kasson M.T."/>
            <person name="De Fine Licht H.H."/>
            <person name="Stajich J.E."/>
        </authorList>
    </citation>
    <scope>NUCLEOTIDE SEQUENCE</scope>
    <source>
        <strain evidence="1">Berkeley</strain>
    </source>
</reference>
<evidence type="ECO:0000313" key="1">
    <source>
        <dbReference type="EMBL" id="KAJ9068912.1"/>
    </source>
</evidence>
<evidence type="ECO:0000313" key="2">
    <source>
        <dbReference type="Proteomes" id="UP001165960"/>
    </source>
</evidence>
<accession>A0ACC2T3P7</accession>
<gene>
    <name evidence="1" type="primary">CLU1_1</name>
    <name evidence="1" type="ORF">DSO57_1023911</name>
</gene>
<organism evidence="1 2">
    <name type="scientific">Entomophthora muscae</name>
    <dbReference type="NCBI Taxonomy" id="34485"/>
    <lineage>
        <taxon>Eukaryota</taxon>
        <taxon>Fungi</taxon>
        <taxon>Fungi incertae sedis</taxon>
        <taxon>Zoopagomycota</taxon>
        <taxon>Entomophthoromycotina</taxon>
        <taxon>Entomophthoromycetes</taxon>
        <taxon>Entomophthorales</taxon>
        <taxon>Entomophthoraceae</taxon>
        <taxon>Entomophthora</taxon>
    </lineage>
</organism>
<keyword evidence="2" id="KW-1185">Reference proteome</keyword>
<dbReference type="EMBL" id="QTSX02003677">
    <property type="protein sequence ID" value="KAJ9068912.1"/>
    <property type="molecule type" value="Genomic_DNA"/>
</dbReference>
<comment type="caution">
    <text evidence="1">The sequence shown here is derived from an EMBL/GenBank/DDBJ whole genome shotgun (WGS) entry which is preliminary data.</text>
</comment>
<sequence>MSVDQIVAPASAVEKQPPAQDVEKVSTEVAQQEAPEEESQQIEILEVEVALPHEPYKIKVPVALTETLQDIRQSIIENPFTYFYSCFYLEHEGVRLNDYHELAAIADFKEKPQLKLKEDVYSERESRIHILRLRELLKGYHQPCGRYGYDEGLSVFHAIAPSSTASKKKKKKAEKSPETVTTTSFEEYNFEETLASLRNYSPADSIVTPPKCLRLMTLSGWNPVTPARKLAGDLLYLTVTTVENKVFEITSSASGYFVNNSTSETFDPSRKAPIHNMQAHSLIHLLQYLSPGFRTNISKIQQALLASDMLQLIQAPTCQISHPWIVTPRTPAHDACRPCEAFLATGSNADESLHDWNEELQSQRELPRTTLQERILRDRMLNKLYVDFFDACAQAAYGVAEGNIPALNPNEPEDSHMFVHNNLFISKTFDGLNQFDKYGGEEAAYVAASKDIIGVRLLNQLDLEGLYTMGSCLVDYRGERYVVQCVIPGLFRMQELIQYGTTDLGVTIFADEKFQELTAKLVDALHLSPHEVKDGNGKTFTLNTSLDVKGICGAEGRHYLVDLHRLNPVDIVFQEAECIEREGFKAYPHKMTLLRRETGGDLLCLQAQSLAGPETRVRWSSGR</sequence>
<proteinExistence type="predicted"/>
<dbReference type="Proteomes" id="UP001165960">
    <property type="component" value="Unassembled WGS sequence"/>
</dbReference>